<gene>
    <name evidence="1" type="ORF">EKN06_14750</name>
</gene>
<organism evidence="1 2">
    <name type="scientific">Croceicoccus ponticola</name>
    <dbReference type="NCBI Taxonomy" id="2217664"/>
    <lineage>
        <taxon>Bacteria</taxon>
        <taxon>Pseudomonadati</taxon>
        <taxon>Pseudomonadota</taxon>
        <taxon>Alphaproteobacteria</taxon>
        <taxon>Sphingomonadales</taxon>
        <taxon>Erythrobacteraceae</taxon>
        <taxon>Croceicoccus</taxon>
    </lineage>
</organism>
<evidence type="ECO:0000313" key="2">
    <source>
        <dbReference type="Proteomes" id="UP000283003"/>
    </source>
</evidence>
<proteinExistence type="predicted"/>
<protein>
    <recommendedName>
        <fullName evidence="3">N-terminal of MaoC-like dehydratase domain-containing protein</fullName>
    </recommendedName>
</protein>
<dbReference type="EMBL" id="RXOL01000011">
    <property type="protein sequence ID" value="RVQ64853.1"/>
    <property type="molecule type" value="Genomic_DNA"/>
</dbReference>
<accession>A0A437GU58</accession>
<reference evidence="1 2" key="1">
    <citation type="submission" date="2018-12" db="EMBL/GenBank/DDBJ databases">
        <title>Croceicoccus ponticola sp. nov., a lipolytic bacterium isolated from seawater.</title>
        <authorList>
            <person name="Yoon J.-H."/>
        </authorList>
    </citation>
    <scope>NUCLEOTIDE SEQUENCE [LARGE SCALE GENOMIC DNA]</scope>
    <source>
        <strain evidence="1 2">GM-16</strain>
    </source>
</reference>
<dbReference type="RefSeq" id="WP_127613671.1">
    <property type="nucleotide sequence ID" value="NZ_RXOL01000011.1"/>
</dbReference>
<dbReference type="OrthoDB" id="7777068at2"/>
<dbReference type="Proteomes" id="UP000283003">
    <property type="component" value="Unassembled WGS sequence"/>
</dbReference>
<comment type="caution">
    <text evidence="1">The sequence shown here is derived from an EMBL/GenBank/DDBJ whole genome shotgun (WGS) entry which is preliminary data.</text>
</comment>
<dbReference type="SUPFAM" id="SSF54637">
    <property type="entry name" value="Thioesterase/thiol ester dehydrase-isomerase"/>
    <property type="match status" value="1"/>
</dbReference>
<evidence type="ECO:0008006" key="3">
    <source>
        <dbReference type="Google" id="ProtNLM"/>
    </source>
</evidence>
<evidence type="ECO:0000313" key="1">
    <source>
        <dbReference type="EMBL" id="RVQ64853.1"/>
    </source>
</evidence>
<sequence>MNPSRNAAPPVAGQVLAAGRYAIDDAADERIRRLAKAGPRRGDEAHAGFALALALGGIGVPIRDIFERCGLDFDAGAVLGSCSVDWDRPLTVGHDYAVTATLASLNRKASRRFGAADHLILSFAIDDEDGLCATVRTTTIVPVAKAAA</sequence>
<name>A0A437GU58_9SPHN</name>
<dbReference type="InterPro" id="IPR029069">
    <property type="entry name" value="HotDog_dom_sf"/>
</dbReference>
<dbReference type="AlphaFoldDB" id="A0A437GU58"/>
<keyword evidence="2" id="KW-1185">Reference proteome</keyword>
<dbReference type="Gene3D" id="3.10.129.10">
    <property type="entry name" value="Hotdog Thioesterase"/>
    <property type="match status" value="1"/>
</dbReference>